<dbReference type="InterPro" id="IPR002878">
    <property type="entry name" value="ChsH2_C"/>
</dbReference>
<evidence type="ECO:0000259" key="2">
    <source>
        <dbReference type="Pfam" id="PF12172"/>
    </source>
</evidence>
<dbReference type="Proteomes" id="UP000295157">
    <property type="component" value="Unassembled WGS sequence"/>
</dbReference>
<feature type="domain" description="ChsH2 rubredoxin-like zinc ribbon" evidence="2">
    <location>
        <begin position="17"/>
        <end position="48"/>
    </location>
</feature>
<dbReference type="InterPro" id="IPR052513">
    <property type="entry name" value="Thioester_dehydratase-like"/>
</dbReference>
<evidence type="ECO:0000313" key="3">
    <source>
        <dbReference type="EMBL" id="TDC09451.1"/>
    </source>
</evidence>
<protein>
    <submittedName>
        <fullName evidence="3">Benzoylsuccinyl-CoA thiolase</fullName>
    </submittedName>
</protein>
<dbReference type="PANTHER" id="PTHR34075:SF5">
    <property type="entry name" value="BLR3430 PROTEIN"/>
    <property type="match status" value="1"/>
</dbReference>
<feature type="domain" description="ChsH2 C-terminal OB-fold" evidence="1">
    <location>
        <begin position="53"/>
        <end position="116"/>
    </location>
</feature>
<dbReference type="SUPFAM" id="SSF50249">
    <property type="entry name" value="Nucleic acid-binding proteins"/>
    <property type="match status" value="1"/>
</dbReference>
<dbReference type="EMBL" id="SMJZ01000017">
    <property type="protein sequence ID" value="TDC09451.1"/>
    <property type="molecule type" value="Genomic_DNA"/>
</dbReference>
<dbReference type="OrthoDB" id="4303499at2"/>
<gene>
    <name evidence="3" type="ORF">E1267_07290</name>
</gene>
<evidence type="ECO:0000313" key="4">
    <source>
        <dbReference type="Proteomes" id="UP000295157"/>
    </source>
</evidence>
<comment type="caution">
    <text evidence="3">The sequence shown here is derived from an EMBL/GenBank/DDBJ whole genome shotgun (WGS) entry which is preliminary data.</text>
</comment>
<reference evidence="3 4" key="1">
    <citation type="submission" date="2019-02" db="EMBL/GenBank/DDBJ databases">
        <title>Draft genome sequences of novel Actinobacteria.</title>
        <authorList>
            <person name="Sahin N."/>
            <person name="Ay H."/>
            <person name="Saygin H."/>
        </authorList>
    </citation>
    <scope>NUCLEOTIDE SEQUENCE [LARGE SCALE GENOMIC DNA]</scope>
    <source>
        <strain evidence="3 4">KC201</strain>
    </source>
</reference>
<evidence type="ECO:0000259" key="1">
    <source>
        <dbReference type="Pfam" id="PF01796"/>
    </source>
</evidence>
<dbReference type="Pfam" id="PF12172">
    <property type="entry name" value="zf-ChsH2"/>
    <property type="match status" value="1"/>
</dbReference>
<accession>A0A4R4NJE7</accession>
<dbReference type="AlphaFoldDB" id="A0A4R4NJE7"/>
<dbReference type="Pfam" id="PF01796">
    <property type="entry name" value="OB_ChsH2_C"/>
    <property type="match status" value="1"/>
</dbReference>
<name>A0A4R4NJE7_9ACTN</name>
<dbReference type="InterPro" id="IPR012340">
    <property type="entry name" value="NA-bd_OB-fold"/>
</dbReference>
<sequence>MTFAIDGWFTIDHDGVRLIGTRCAGCGTVCFPPRHGLCPDPRCGGTELRACRLPGRGRVWSYTNACYPPPAPYVAAEPYEPVTLAAVELEEAGIVVLGQVTDLTVEDLEVGMELELTSGPLADGPQMWMWRRAS</sequence>
<organism evidence="3 4">
    <name type="scientific">Nonomuraea longispora</name>
    <dbReference type="NCBI Taxonomy" id="1848320"/>
    <lineage>
        <taxon>Bacteria</taxon>
        <taxon>Bacillati</taxon>
        <taxon>Actinomycetota</taxon>
        <taxon>Actinomycetes</taxon>
        <taxon>Streptosporangiales</taxon>
        <taxon>Streptosporangiaceae</taxon>
        <taxon>Nonomuraea</taxon>
    </lineage>
</organism>
<proteinExistence type="predicted"/>
<dbReference type="PANTHER" id="PTHR34075">
    <property type="entry name" value="BLR3430 PROTEIN"/>
    <property type="match status" value="1"/>
</dbReference>
<dbReference type="RefSeq" id="WP_132331061.1">
    <property type="nucleotide sequence ID" value="NZ_SMJZ01000017.1"/>
</dbReference>
<dbReference type="InterPro" id="IPR022002">
    <property type="entry name" value="ChsH2_Znr"/>
</dbReference>
<keyword evidence="4" id="KW-1185">Reference proteome</keyword>